<dbReference type="GO" id="GO:0008168">
    <property type="term" value="F:methyltransferase activity"/>
    <property type="evidence" value="ECO:0007669"/>
    <property type="project" value="UniProtKB-KW"/>
</dbReference>
<dbReference type="AlphaFoldDB" id="A0A5N4DX34"/>
<keyword evidence="1" id="KW-0808">Transferase</keyword>
<keyword evidence="1" id="KW-0489">Methyltransferase</keyword>
<evidence type="ECO:0000313" key="1">
    <source>
        <dbReference type="EMBL" id="KAB1275544.1"/>
    </source>
</evidence>
<protein>
    <submittedName>
        <fullName evidence="1">DNA-methyltransferase 1</fullName>
    </submittedName>
</protein>
<sequence>MRNIPRAVGSEWRGLPNIAVWLSDSTVARKPQYAYHNGKNGCSSTRHLGDGFFSMTVTKPEPRDQQGCHRMLCPEQHHMNMCAFKSKKSSYPEAVILERPYQDSK</sequence>
<dbReference type="GO" id="GO:0032259">
    <property type="term" value="P:methylation"/>
    <property type="evidence" value="ECO:0007669"/>
    <property type="project" value="UniProtKB-KW"/>
</dbReference>
<comment type="caution">
    <text evidence="1">The sequence shown here is derived from an EMBL/GenBank/DDBJ whole genome shotgun (WGS) entry which is preliminary data.</text>
</comment>
<reference evidence="1 2" key="1">
    <citation type="journal article" date="2019" name="Mol. Ecol. Resour.">
        <title>Improving Illumina assemblies with Hi-C and long reads: an example with the North African dromedary.</title>
        <authorList>
            <person name="Elbers J.P."/>
            <person name="Rogers M.F."/>
            <person name="Perelman P.L."/>
            <person name="Proskuryakova A.A."/>
            <person name="Serdyukova N.A."/>
            <person name="Johnson W.E."/>
            <person name="Horin P."/>
            <person name="Corander J."/>
            <person name="Murphy D."/>
            <person name="Burger P.A."/>
        </authorList>
    </citation>
    <scope>NUCLEOTIDE SEQUENCE [LARGE SCALE GENOMIC DNA]</scope>
    <source>
        <strain evidence="1">Drom800</strain>
        <tissue evidence="1">Blood</tissue>
    </source>
</reference>
<accession>A0A5N4DX34</accession>
<evidence type="ECO:0000313" key="2">
    <source>
        <dbReference type="Proteomes" id="UP000299084"/>
    </source>
</evidence>
<proteinExistence type="predicted"/>
<keyword evidence="2" id="KW-1185">Reference proteome</keyword>
<name>A0A5N4DX34_CAMDR</name>
<dbReference type="EMBL" id="JWIN03000008">
    <property type="protein sequence ID" value="KAB1275544.1"/>
    <property type="molecule type" value="Genomic_DNA"/>
</dbReference>
<gene>
    <name evidence="1" type="ORF">Cadr_000010250</name>
</gene>
<organism evidence="1 2">
    <name type="scientific">Camelus dromedarius</name>
    <name type="common">Dromedary</name>
    <name type="synonym">Arabian camel</name>
    <dbReference type="NCBI Taxonomy" id="9838"/>
    <lineage>
        <taxon>Eukaryota</taxon>
        <taxon>Metazoa</taxon>
        <taxon>Chordata</taxon>
        <taxon>Craniata</taxon>
        <taxon>Vertebrata</taxon>
        <taxon>Euteleostomi</taxon>
        <taxon>Mammalia</taxon>
        <taxon>Eutheria</taxon>
        <taxon>Laurasiatheria</taxon>
        <taxon>Artiodactyla</taxon>
        <taxon>Tylopoda</taxon>
        <taxon>Camelidae</taxon>
        <taxon>Camelus</taxon>
    </lineage>
</organism>
<dbReference type="Gene3D" id="3.90.120.10">
    <property type="entry name" value="DNA Methylase, subunit A, domain 2"/>
    <property type="match status" value="1"/>
</dbReference>
<dbReference type="Proteomes" id="UP000299084">
    <property type="component" value="Unassembled WGS sequence"/>
</dbReference>